<feature type="compositionally biased region" description="Polar residues" evidence="1">
    <location>
        <begin position="439"/>
        <end position="449"/>
    </location>
</feature>
<comment type="caution">
    <text evidence="3">The sequence shown here is derived from an EMBL/GenBank/DDBJ whole genome shotgun (WGS) entry which is preliminary data.</text>
</comment>
<keyword evidence="2" id="KW-1133">Transmembrane helix</keyword>
<dbReference type="EMBL" id="JAOPJZ010000023">
    <property type="protein sequence ID" value="MCU4753844.1"/>
    <property type="molecule type" value="Genomic_DNA"/>
</dbReference>
<keyword evidence="2" id="KW-0472">Membrane</keyword>
<dbReference type="Proteomes" id="UP001321047">
    <property type="component" value="Unassembled WGS sequence"/>
</dbReference>
<name>A0AAP2ZDD3_9EURY</name>
<evidence type="ECO:0000256" key="1">
    <source>
        <dbReference type="SAM" id="MobiDB-lite"/>
    </source>
</evidence>
<evidence type="ECO:0000313" key="3">
    <source>
        <dbReference type="EMBL" id="MCU4753844.1"/>
    </source>
</evidence>
<feature type="compositionally biased region" description="Basic and acidic residues" evidence="1">
    <location>
        <begin position="409"/>
        <end position="418"/>
    </location>
</feature>
<feature type="region of interest" description="Disordered" evidence="1">
    <location>
        <begin position="234"/>
        <end position="508"/>
    </location>
</feature>
<evidence type="ECO:0000313" key="4">
    <source>
        <dbReference type="Proteomes" id="UP001321047"/>
    </source>
</evidence>
<feature type="compositionally biased region" description="Acidic residues" evidence="1">
    <location>
        <begin position="321"/>
        <end position="349"/>
    </location>
</feature>
<feature type="compositionally biased region" description="Polar residues" evidence="1">
    <location>
        <begin position="73"/>
        <end position="86"/>
    </location>
</feature>
<evidence type="ECO:0000256" key="2">
    <source>
        <dbReference type="SAM" id="Phobius"/>
    </source>
</evidence>
<proteinExistence type="predicted"/>
<feature type="compositionally biased region" description="Basic and acidic residues" evidence="1">
    <location>
        <begin position="110"/>
        <end position="126"/>
    </location>
</feature>
<feature type="compositionally biased region" description="Acidic residues" evidence="1">
    <location>
        <begin position="361"/>
        <end position="373"/>
    </location>
</feature>
<feature type="compositionally biased region" description="Basic and acidic residues" evidence="1">
    <location>
        <begin position="90"/>
        <end position="102"/>
    </location>
</feature>
<reference evidence="3 4" key="1">
    <citation type="submission" date="2022-09" db="EMBL/GenBank/DDBJ databases">
        <title>Enrichment on poylsaccharides allowed isolation of novel metabolic and taxonomic groups of Haloarchaea.</title>
        <authorList>
            <person name="Sorokin D.Y."/>
            <person name="Elcheninov A.G."/>
            <person name="Khizhniak T.V."/>
            <person name="Kolganova T.V."/>
            <person name="Kublanov I.V."/>
        </authorList>
    </citation>
    <scope>NUCLEOTIDE SEQUENCE [LARGE SCALE GENOMIC DNA]</scope>
    <source>
        <strain evidence="3 4">AArc-curdl1</strain>
    </source>
</reference>
<feature type="compositionally biased region" description="Acidic residues" evidence="1">
    <location>
        <begin position="148"/>
        <end position="182"/>
    </location>
</feature>
<organism evidence="3 4">
    <name type="scientific">Natronosalvus hydrolyticus</name>
    <dbReference type="NCBI Taxonomy" id="2979988"/>
    <lineage>
        <taxon>Archaea</taxon>
        <taxon>Methanobacteriati</taxon>
        <taxon>Methanobacteriota</taxon>
        <taxon>Stenosarchaea group</taxon>
        <taxon>Halobacteria</taxon>
        <taxon>Halobacteriales</taxon>
        <taxon>Natrialbaceae</taxon>
        <taxon>Natronosalvus</taxon>
    </lineage>
</organism>
<gene>
    <name evidence="3" type="ORF">OB919_17965</name>
</gene>
<feature type="compositionally biased region" description="Polar residues" evidence="1">
    <location>
        <begin position="295"/>
        <end position="311"/>
    </location>
</feature>
<feature type="compositionally biased region" description="Acidic residues" evidence="1">
    <location>
        <begin position="473"/>
        <end position="500"/>
    </location>
</feature>
<dbReference type="RefSeq" id="WP_342810151.1">
    <property type="nucleotide sequence ID" value="NZ_JAOPJZ010000023.1"/>
</dbReference>
<accession>A0AAP2ZDD3</accession>
<keyword evidence="4" id="KW-1185">Reference proteome</keyword>
<feature type="transmembrane region" description="Helical" evidence="2">
    <location>
        <begin position="6"/>
        <end position="29"/>
    </location>
</feature>
<feature type="compositionally biased region" description="Acidic residues" evidence="1">
    <location>
        <begin position="419"/>
        <end position="437"/>
    </location>
</feature>
<sequence length="622" mass="65235">MVEVDIQFLAGVAVTVFLALIFFAVVVLWDISLALRSVGDKIDKLEDNLDDDLKDIGYGINTLSNAPGGGTQLHLNSGGTISSGPQPSAEEPRDESGPERPHSAQSAHGATRDPSESPRGEMDAQTRRSQTADEGVAATSDGPTDDSLGPEDGDSLEGSDESVDDSAEQVDDEEPETADETAAEDRGPSTAEESAESESASVAHPNATWNRGRFITSPDRTPWYRTALDREAIAEGNSTPIAGALESPAVFDTDEDDEQHESADGATDIDAPSPAGAGDDELDADADSEDKDGETGTSTVYAAPPANSSDQPEAISPEADAAVDDQDTEADDPSTETESALEDAVEDALEGIAANPGTTESSEDERDSVEEAAEPGVETPDSATKPEDETPDSATKPEDETPDSASRSASDEFRRITFDETELEAESGEETDPEPLEESSVSTDNTADDASSGMFDPADDGDETHAESAVDGDSGDTVESDESATDGSEDSTESDEDEPAVDSTEPAPIPLDEALEALTEGGPELTFSSHGFDVSSVEDDDGVVLTFEFDPETVEIQGSTKRLLTYQLQSFADQASTPEGDVTIGDQRIVIEIPNADGNAIEQWGDAAVTSIDRTLYLSDSE</sequence>
<protein>
    <submittedName>
        <fullName evidence="3">Uncharacterized protein</fullName>
    </submittedName>
</protein>
<feature type="compositionally biased region" description="Acidic residues" evidence="1">
    <location>
        <begin position="278"/>
        <end position="292"/>
    </location>
</feature>
<keyword evidence="2" id="KW-0812">Transmembrane</keyword>
<feature type="region of interest" description="Disordered" evidence="1">
    <location>
        <begin position="69"/>
        <end position="222"/>
    </location>
</feature>
<dbReference type="AlphaFoldDB" id="A0AAP2ZDD3"/>